<accession>A0AAD8DQG9</accession>
<sequence>MKLTALFVMLMAVLALFAGAGDAAPRPDPKVSWGALVKTGETIKNIVTAVSAAATAHDLYQSARNKIQG</sequence>
<dbReference type="Pfam" id="PF06451">
    <property type="entry name" value="Moricin"/>
    <property type="match status" value="1"/>
</dbReference>
<keyword evidence="1" id="KW-0732">Signal</keyword>
<protein>
    <submittedName>
        <fullName evidence="2">Uncharacterized protein</fullName>
    </submittedName>
</protein>
<dbReference type="GO" id="GO:0042742">
    <property type="term" value="P:defense response to bacterium"/>
    <property type="evidence" value="ECO:0007669"/>
    <property type="project" value="InterPro"/>
</dbReference>
<dbReference type="InterPro" id="IPR037043">
    <property type="entry name" value="Moricin_sf"/>
</dbReference>
<name>A0AAD8DQG9_MYTSE</name>
<dbReference type="InterPro" id="IPR009456">
    <property type="entry name" value="Moricin_fam"/>
</dbReference>
<keyword evidence="3" id="KW-1185">Reference proteome</keyword>
<comment type="caution">
    <text evidence="2">The sequence shown here is derived from an EMBL/GenBank/DDBJ whole genome shotgun (WGS) entry which is preliminary data.</text>
</comment>
<dbReference type="AlphaFoldDB" id="A0AAD8DQG9"/>
<evidence type="ECO:0000313" key="2">
    <source>
        <dbReference type="EMBL" id="KAJ8716663.1"/>
    </source>
</evidence>
<gene>
    <name evidence="2" type="ORF">PYW07_003290</name>
</gene>
<reference evidence="2" key="1">
    <citation type="submission" date="2023-03" db="EMBL/GenBank/DDBJ databases">
        <title>Chromosome-level genomes of two armyworms, Mythimna separata and Mythimna loreyi, provide insights into the biosynthesis and reception of sex pheromones.</title>
        <authorList>
            <person name="Zhao H."/>
        </authorList>
    </citation>
    <scope>NUCLEOTIDE SEQUENCE</scope>
    <source>
        <strain evidence="2">BeijingLab</strain>
        <tissue evidence="2">Pupa</tissue>
    </source>
</reference>
<dbReference type="GO" id="GO:0005576">
    <property type="term" value="C:extracellular region"/>
    <property type="evidence" value="ECO:0007669"/>
    <property type="project" value="InterPro"/>
</dbReference>
<evidence type="ECO:0000256" key="1">
    <source>
        <dbReference type="SAM" id="SignalP"/>
    </source>
</evidence>
<feature type="chain" id="PRO_5042114382" evidence="1">
    <location>
        <begin position="24"/>
        <end position="69"/>
    </location>
</feature>
<feature type="signal peptide" evidence="1">
    <location>
        <begin position="1"/>
        <end position="23"/>
    </location>
</feature>
<proteinExistence type="predicted"/>
<dbReference type="Proteomes" id="UP001231518">
    <property type="component" value="Chromosome 14"/>
</dbReference>
<organism evidence="2 3">
    <name type="scientific">Mythimna separata</name>
    <name type="common">Oriental armyworm</name>
    <name type="synonym">Pseudaletia separata</name>
    <dbReference type="NCBI Taxonomy" id="271217"/>
    <lineage>
        <taxon>Eukaryota</taxon>
        <taxon>Metazoa</taxon>
        <taxon>Ecdysozoa</taxon>
        <taxon>Arthropoda</taxon>
        <taxon>Hexapoda</taxon>
        <taxon>Insecta</taxon>
        <taxon>Pterygota</taxon>
        <taxon>Neoptera</taxon>
        <taxon>Endopterygota</taxon>
        <taxon>Lepidoptera</taxon>
        <taxon>Glossata</taxon>
        <taxon>Ditrysia</taxon>
        <taxon>Noctuoidea</taxon>
        <taxon>Noctuidae</taxon>
        <taxon>Noctuinae</taxon>
        <taxon>Hadenini</taxon>
        <taxon>Mythimna</taxon>
    </lineage>
</organism>
<dbReference type="Gene3D" id="1.20.5.750">
    <property type="entry name" value="Moricin domain"/>
    <property type="match status" value="1"/>
</dbReference>
<dbReference type="EMBL" id="JARGEI010000017">
    <property type="protein sequence ID" value="KAJ8716663.1"/>
    <property type="molecule type" value="Genomic_DNA"/>
</dbReference>
<evidence type="ECO:0000313" key="3">
    <source>
        <dbReference type="Proteomes" id="UP001231518"/>
    </source>
</evidence>